<dbReference type="Gene3D" id="1.20.1280.50">
    <property type="match status" value="1"/>
</dbReference>
<evidence type="ECO:0000313" key="3">
    <source>
        <dbReference type="EMBL" id="KFM82003.1"/>
    </source>
</evidence>
<dbReference type="SMART" id="SM00256">
    <property type="entry name" value="FBOX"/>
    <property type="match status" value="1"/>
</dbReference>
<organism evidence="3 4">
    <name type="scientific">Stegodyphus mimosarum</name>
    <name type="common">African social velvet spider</name>
    <dbReference type="NCBI Taxonomy" id="407821"/>
    <lineage>
        <taxon>Eukaryota</taxon>
        <taxon>Metazoa</taxon>
        <taxon>Ecdysozoa</taxon>
        <taxon>Arthropoda</taxon>
        <taxon>Chelicerata</taxon>
        <taxon>Arachnida</taxon>
        <taxon>Araneae</taxon>
        <taxon>Araneomorphae</taxon>
        <taxon>Entelegynae</taxon>
        <taxon>Eresoidea</taxon>
        <taxon>Eresidae</taxon>
        <taxon>Stegodyphus</taxon>
    </lineage>
</organism>
<dbReference type="InterPro" id="IPR036047">
    <property type="entry name" value="F-box-like_dom_sf"/>
</dbReference>
<dbReference type="InterPro" id="IPR001810">
    <property type="entry name" value="F-box_dom"/>
</dbReference>
<dbReference type="STRING" id="407821.A0A087UXB4"/>
<keyword evidence="4" id="KW-1185">Reference proteome</keyword>
<dbReference type="OrthoDB" id="5860767at2759"/>
<reference evidence="3 4" key="1">
    <citation type="submission" date="2013-11" db="EMBL/GenBank/DDBJ databases">
        <title>Genome sequencing of Stegodyphus mimosarum.</title>
        <authorList>
            <person name="Bechsgaard J."/>
        </authorList>
    </citation>
    <scope>NUCLEOTIDE SEQUENCE [LARGE SCALE GENOMIC DNA]</scope>
</reference>
<dbReference type="SUPFAM" id="SSF81383">
    <property type="entry name" value="F-box domain"/>
    <property type="match status" value="1"/>
</dbReference>
<feature type="region of interest" description="Disordered" evidence="1">
    <location>
        <begin position="179"/>
        <end position="211"/>
    </location>
</feature>
<dbReference type="Proteomes" id="UP000054359">
    <property type="component" value="Unassembled WGS sequence"/>
</dbReference>
<evidence type="ECO:0000259" key="2">
    <source>
        <dbReference type="PROSITE" id="PS50181"/>
    </source>
</evidence>
<dbReference type="Pfam" id="PF12937">
    <property type="entry name" value="F-box-like"/>
    <property type="match status" value="1"/>
</dbReference>
<protein>
    <submittedName>
        <fullName evidence="3">F-box only protein 28</fullName>
    </submittedName>
</protein>
<feature type="compositionally biased region" description="Basic residues" evidence="1">
    <location>
        <begin position="202"/>
        <end position="211"/>
    </location>
</feature>
<proteinExistence type="predicted"/>
<feature type="domain" description="F-box" evidence="2">
    <location>
        <begin position="1"/>
        <end position="49"/>
    </location>
</feature>
<gene>
    <name evidence="3" type="ORF">X975_09600</name>
</gene>
<dbReference type="EMBL" id="KK122141">
    <property type="protein sequence ID" value="KFM82003.1"/>
    <property type="molecule type" value="Genomic_DNA"/>
</dbReference>
<name>A0A087UXB4_STEMI</name>
<dbReference type="InterPro" id="IPR039719">
    <property type="entry name" value="FBXO28"/>
</dbReference>
<dbReference type="OMA" id="IIMVAND"/>
<dbReference type="AlphaFoldDB" id="A0A087UXB4"/>
<sequence length="211" mass="24638">MRITPDMPQELIVHIISFLPYHDVSRCRLVCKRFNEASESVLNSGLDKILNYSLQCLQELDANIRKKDEKVLLWKKLREVLGEARTFLTMIDMFFRKYMWFKLCCFIPGKIIDKFYALLWIIMVANDADGGRECTREVRALVYGCISYCRKYVFPPLIEKMNKTPKKVVTVKMPNGQCLHYPKPLSDDDDDEDDNAPSTSKHCAKRLKRST</sequence>
<dbReference type="PANTHER" id="PTHR13252">
    <property type="entry name" value="F-BOX ONLY PROTEIN 28"/>
    <property type="match status" value="1"/>
</dbReference>
<accession>A0A087UXB4</accession>
<dbReference type="GO" id="GO:0000209">
    <property type="term" value="P:protein polyubiquitination"/>
    <property type="evidence" value="ECO:0007669"/>
    <property type="project" value="TreeGrafter"/>
</dbReference>
<dbReference type="PANTHER" id="PTHR13252:SF9">
    <property type="entry name" value="F-BOX ONLY PROTEIN 28"/>
    <property type="match status" value="1"/>
</dbReference>
<dbReference type="PROSITE" id="PS50181">
    <property type="entry name" value="FBOX"/>
    <property type="match status" value="1"/>
</dbReference>
<feature type="non-terminal residue" evidence="3">
    <location>
        <position position="211"/>
    </location>
</feature>
<evidence type="ECO:0000256" key="1">
    <source>
        <dbReference type="SAM" id="MobiDB-lite"/>
    </source>
</evidence>
<evidence type="ECO:0000313" key="4">
    <source>
        <dbReference type="Proteomes" id="UP000054359"/>
    </source>
</evidence>